<feature type="transmembrane region" description="Helical" evidence="2">
    <location>
        <begin position="106"/>
        <end position="130"/>
    </location>
</feature>
<feature type="transmembrane region" description="Helical" evidence="2">
    <location>
        <begin position="270"/>
        <end position="293"/>
    </location>
</feature>
<evidence type="ECO:0000256" key="2">
    <source>
        <dbReference type="SAM" id="Phobius"/>
    </source>
</evidence>
<gene>
    <name evidence="4" type="ORF">WCD58_19110</name>
</gene>
<accession>A0ABU8M7H3</accession>
<reference evidence="4 5" key="1">
    <citation type="submission" date="2024-03" db="EMBL/GenBank/DDBJ databases">
        <title>Actinomycetospora sp. OC33-EN07, a novel actinomycete isolated from wild orchid (Aerides multiflora).</title>
        <authorList>
            <person name="Suriyachadkun C."/>
        </authorList>
    </citation>
    <scope>NUCLEOTIDE SEQUENCE [LARGE SCALE GENOMIC DNA]</scope>
    <source>
        <strain evidence="4 5">OC33-EN07</strain>
    </source>
</reference>
<dbReference type="InterPro" id="IPR025565">
    <property type="entry name" value="DUF4328"/>
</dbReference>
<feature type="transmembrane region" description="Helical" evidence="2">
    <location>
        <begin position="239"/>
        <end position="258"/>
    </location>
</feature>
<sequence>MICPRCGRPQPPPDSPGAPRAGATRYCVHCGRVLAGVRWVALPPDALRPREPRRPRRPYAGPPRYAATPRWSLRAWMPAPAPGPEGALPAPPPREPDEVLRGAAELLVRVATATLVLAGLGALAEAWRYGLLVASRSSALSSGPLAVSDGLVTLVGLLAPVGALATGVLFLRWLHLGREIAAAYSGTRPARRMWAVVVGSVLPGPNLTVPGAALTELEHTASALPADTRPRPSTPVLRWWVAWVASVVLGVAAVLRGLGVSTQALADSVLLHAIADVAAAVAAWATIQVVTHLTELLAPELRPAGREAVVGLGPSTRAESTPGAEESGAEESGAGESGAAEDRVAAGGGRSGGVGTEVG</sequence>
<organism evidence="4 5">
    <name type="scientific">Actinomycetospora flava</name>
    <dbReference type="NCBI Taxonomy" id="3129232"/>
    <lineage>
        <taxon>Bacteria</taxon>
        <taxon>Bacillati</taxon>
        <taxon>Actinomycetota</taxon>
        <taxon>Actinomycetes</taxon>
        <taxon>Pseudonocardiales</taxon>
        <taxon>Pseudonocardiaceae</taxon>
        <taxon>Actinomycetospora</taxon>
    </lineage>
</organism>
<keyword evidence="2" id="KW-1133">Transmembrane helix</keyword>
<keyword evidence="5" id="KW-1185">Reference proteome</keyword>
<keyword evidence="2" id="KW-0472">Membrane</keyword>
<evidence type="ECO:0000259" key="3">
    <source>
        <dbReference type="Pfam" id="PF14219"/>
    </source>
</evidence>
<dbReference type="Pfam" id="PF14219">
    <property type="entry name" value="DUF4328"/>
    <property type="match status" value="1"/>
</dbReference>
<protein>
    <submittedName>
        <fullName evidence="4">DUF4328 domain-containing protein</fullName>
    </submittedName>
</protein>
<dbReference type="Proteomes" id="UP001369736">
    <property type="component" value="Unassembled WGS sequence"/>
</dbReference>
<evidence type="ECO:0000256" key="1">
    <source>
        <dbReference type="SAM" id="MobiDB-lite"/>
    </source>
</evidence>
<keyword evidence="2" id="KW-0812">Transmembrane</keyword>
<feature type="transmembrane region" description="Helical" evidence="2">
    <location>
        <begin position="150"/>
        <end position="171"/>
    </location>
</feature>
<dbReference type="EMBL" id="JBBEGM010000008">
    <property type="protein sequence ID" value="MEJ2863285.1"/>
    <property type="molecule type" value="Genomic_DNA"/>
</dbReference>
<feature type="compositionally biased region" description="Gly residues" evidence="1">
    <location>
        <begin position="346"/>
        <end position="359"/>
    </location>
</feature>
<name>A0ABU8M7H3_9PSEU</name>
<proteinExistence type="predicted"/>
<feature type="compositionally biased region" description="Low complexity" evidence="1">
    <location>
        <begin position="323"/>
        <end position="338"/>
    </location>
</feature>
<comment type="caution">
    <text evidence="4">The sequence shown here is derived from an EMBL/GenBank/DDBJ whole genome shotgun (WGS) entry which is preliminary data.</text>
</comment>
<evidence type="ECO:0000313" key="4">
    <source>
        <dbReference type="EMBL" id="MEJ2863285.1"/>
    </source>
</evidence>
<feature type="region of interest" description="Disordered" evidence="1">
    <location>
        <begin position="1"/>
        <end position="21"/>
    </location>
</feature>
<dbReference type="RefSeq" id="WP_337704655.1">
    <property type="nucleotide sequence ID" value="NZ_JBBEGM010000008.1"/>
</dbReference>
<feature type="region of interest" description="Disordered" evidence="1">
    <location>
        <begin position="311"/>
        <end position="359"/>
    </location>
</feature>
<evidence type="ECO:0000313" key="5">
    <source>
        <dbReference type="Proteomes" id="UP001369736"/>
    </source>
</evidence>
<feature type="domain" description="DUF4328" evidence="3">
    <location>
        <begin position="137"/>
        <end position="294"/>
    </location>
</feature>